<gene>
    <name evidence="3" type="ORF">FIBSPDRAFT_727758</name>
</gene>
<feature type="domain" description="FAS1" evidence="2">
    <location>
        <begin position="7"/>
        <end position="160"/>
    </location>
</feature>
<keyword evidence="4" id="KW-1185">Reference proteome</keyword>
<name>A0A166SBN4_9AGAM</name>
<dbReference type="AlphaFoldDB" id="A0A166SBN4"/>
<dbReference type="Pfam" id="PF02469">
    <property type="entry name" value="Fasciclin"/>
    <property type="match status" value="1"/>
</dbReference>
<dbReference type="Proteomes" id="UP000076532">
    <property type="component" value="Unassembled WGS sequence"/>
</dbReference>
<organism evidence="3 4">
    <name type="scientific">Athelia psychrophila</name>
    <dbReference type="NCBI Taxonomy" id="1759441"/>
    <lineage>
        <taxon>Eukaryota</taxon>
        <taxon>Fungi</taxon>
        <taxon>Dikarya</taxon>
        <taxon>Basidiomycota</taxon>
        <taxon>Agaricomycotina</taxon>
        <taxon>Agaricomycetes</taxon>
        <taxon>Agaricomycetidae</taxon>
        <taxon>Atheliales</taxon>
        <taxon>Atheliaceae</taxon>
        <taxon>Athelia</taxon>
    </lineage>
</organism>
<dbReference type="EMBL" id="KV417499">
    <property type="protein sequence ID" value="KZP29260.1"/>
    <property type="molecule type" value="Genomic_DNA"/>
</dbReference>
<evidence type="ECO:0000256" key="1">
    <source>
        <dbReference type="ARBA" id="ARBA00022729"/>
    </source>
</evidence>
<evidence type="ECO:0000259" key="2">
    <source>
        <dbReference type="PROSITE" id="PS50213"/>
    </source>
</evidence>
<dbReference type="STRING" id="436010.A0A166SBN4"/>
<dbReference type="InterPro" id="IPR036378">
    <property type="entry name" value="FAS1_dom_sf"/>
</dbReference>
<accession>A0A166SBN4</accession>
<evidence type="ECO:0000313" key="4">
    <source>
        <dbReference type="Proteomes" id="UP000076532"/>
    </source>
</evidence>
<dbReference type="InterPro" id="IPR000782">
    <property type="entry name" value="FAS1_domain"/>
</dbReference>
<dbReference type="Gene3D" id="2.30.180.10">
    <property type="entry name" value="FAS1 domain"/>
    <property type="match status" value="1"/>
</dbReference>
<reference evidence="3 4" key="1">
    <citation type="journal article" date="2016" name="Mol. Biol. Evol.">
        <title>Comparative Genomics of Early-Diverging Mushroom-Forming Fungi Provides Insights into the Origins of Lignocellulose Decay Capabilities.</title>
        <authorList>
            <person name="Nagy L.G."/>
            <person name="Riley R."/>
            <person name="Tritt A."/>
            <person name="Adam C."/>
            <person name="Daum C."/>
            <person name="Floudas D."/>
            <person name="Sun H."/>
            <person name="Yadav J.S."/>
            <person name="Pangilinan J."/>
            <person name="Larsson K.H."/>
            <person name="Matsuura K."/>
            <person name="Barry K."/>
            <person name="Labutti K."/>
            <person name="Kuo R."/>
            <person name="Ohm R.A."/>
            <person name="Bhattacharya S.S."/>
            <person name="Shirouzu T."/>
            <person name="Yoshinaga Y."/>
            <person name="Martin F.M."/>
            <person name="Grigoriev I.V."/>
            <person name="Hibbett D.S."/>
        </authorList>
    </citation>
    <scope>NUCLEOTIDE SEQUENCE [LARGE SCALE GENOMIC DNA]</scope>
    <source>
        <strain evidence="3 4">CBS 109695</strain>
    </source>
</reference>
<dbReference type="SUPFAM" id="SSF82153">
    <property type="entry name" value="FAS1 domain"/>
    <property type="match status" value="1"/>
</dbReference>
<dbReference type="OrthoDB" id="5551751at2759"/>
<sequence>MQTYNAQPSLADLLTIESSASIFFSYARELELSSMFVGEGPDGDVKMTLLVPTNKAVMALSRKPHQGPQPDSSEIEISEQEFEQISKKNVERWISAHIIPTSPINLEGKRATLLDGKSVTFTPSTTRRTRWEGVLVDDDAKIIGMKVASNGVLYLLDGTIKFD</sequence>
<keyword evidence="1" id="KW-0732">Signal</keyword>
<dbReference type="PROSITE" id="PS50213">
    <property type="entry name" value="FAS1"/>
    <property type="match status" value="1"/>
</dbReference>
<protein>
    <recommendedName>
        <fullName evidence="2">FAS1 domain-containing protein</fullName>
    </recommendedName>
</protein>
<dbReference type="InterPro" id="IPR040200">
    <property type="entry name" value="Mug57-like"/>
</dbReference>
<dbReference type="PANTHER" id="PTHR28156">
    <property type="entry name" value="FAS1 DOMAIN-CONTAINING PROTEIN YDR262W"/>
    <property type="match status" value="1"/>
</dbReference>
<dbReference type="PANTHER" id="PTHR28156:SF1">
    <property type="entry name" value="FAS1 DOMAIN-CONTAINING PROTEIN YDR262W"/>
    <property type="match status" value="1"/>
</dbReference>
<evidence type="ECO:0000313" key="3">
    <source>
        <dbReference type="EMBL" id="KZP29260.1"/>
    </source>
</evidence>
<proteinExistence type="predicted"/>